<dbReference type="Proteomes" id="UP000002705">
    <property type="component" value="Chromosome 3"/>
</dbReference>
<dbReference type="PATRIC" id="fig|482957.22.peg.7676"/>
<name>Q39N07_BURL3</name>
<dbReference type="HOGENOM" id="CLU_010194_1_3_4"/>
<dbReference type="EC" id="1.1.1.100" evidence="3"/>
<dbReference type="NCBIfam" id="NF005559">
    <property type="entry name" value="PRK07231.1"/>
    <property type="match status" value="1"/>
</dbReference>
<dbReference type="InterPro" id="IPR002347">
    <property type="entry name" value="SDR_fam"/>
</dbReference>
<dbReference type="KEGG" id="bur:Bcep18194_C7115"/>
<gene>
    <name evidence="3" type="ordered locus">Bcep18194_C7115</name>
</gene>
<dbReference type="FunFam" id="3.40.50.720:FF:000084">
    <property type="entry name" value="Short-chain dehydrogenase reductase"/>
    <property type="match status" value="1"/>
</dbReference>
<evidence type="ECO:0000256" key="1">
    <source>
        <dbReference type="ARBA" id="ARBA00006484"/>
    </source>
</evidence>
<dbReference type="RefSeq" id="WP_011349802.1">
    <property type="nucleotide sequence ID" value="NC_007509.1"/>
</dbReference>
<dbReference type="PANTHER" id="PTHR42879">
    <property type="entry name" value="3-OXOACYL-(ACYL-CARRIER-PROTEIN) REDUCTASE"/>
    <property type="match status" value="1"/>
</dbReference>
<keyword evidence="4" id="KW-1185">Reference proteome</keyword>
<dbReference type="EMBL" id="CP000150">
    <property type="protein sequence ID" value="ABB06159.1"/>
    <property type="molecule type" value="Genomic_DNA"/>
</dbReference>
<dbReference type="GeneID" id="45092510"/>
<dbReference type="SUPFAM" id="SSF51735">
    <property type="entry name" value="NAD(P)-binding Rossmann-fold domains"/>
    <property type="match status" value="1"/>
</dbReference>
<dbReference type="AlphaFoldDB" id="Q39N07"/>
<dbReference type="PANTHER" id="PTHR42879:SF2">
    <property type="entry name" value="3-OXOACYL-[ACYL-CARRIER-PROTEIN] REDUCTASE FABG"/>
    <property type="match status" value="1"/>
</dbReference>
<protein>
    <submittedName>
        <fullName evidence="3">Short-chain dehydrogenase/reductase SDR</fullName>
        <ecNumber evidence="3">1.1.1.100</ecNumber>
    </submittedName>
</protein>
<dbReference type="Pfam" id="PF13561">
    <property type="entry name" value="adh_short_C2"/>
    <property type="match status" value="1"/>
</dbReference>
<evidence type="ECO:0000259" key="2">
    <source>
        <dbReference type="SMART" id="SM00822"/>
    </source>
</evidence>
<dbReference type="InterPro" id="IPR036291">
    <property type="entry name" value="NAD(P)-bd_dom_sf"/>
</dbReference>
<comment type="similarity">
    <text evidence="1">Belongs to the short-chain dehydrogenases/reductases (SDR) family.</text>
</comment>
<sequence>MNYSLTIRDRVAVVTGAGSGCGRAIATTLAAAGAKVVVTDLNELGAEETVTRIREQGGQAESIVADVSKAADVARLQAFTQDSFGLADLIVNNAGWTPTEPFLENSLAFIEKIIAVNYTSAVLVCQQFLRPLVAAGRDGRVVNISSGAGRIGNAGETVYAGAKGGVNAFTKSLAREMAKHAITVNCIAPGAIDTPLLRLQSERMLQHFNRAIPLRRLGQPQDIANGVMLFAADQSAYLTGQILSVDGGLTMVD</sequence>
<dbReference type="PRINTS" id="PR00081">
    <property type="entry name" value="GDHRDH"/>
</dbReference>
<dbReference type="PROSITE" id="PS00061">
    <property type="entry name" value="ADH_SHORT"/>
    <property type="match status" value="1"/>
</dbReference>
<dbReference type="SMART" id="SM00822">
    <property type="entry name" value="PKS_KR"/>
    <property type="match status" value="1"/>
</dbReference>
<evidence type="ECO:0000313" key="3">
    <source>
        <dbReference type="EMBL" id="ABB06159.1"/>
    </source>
</evidence>
<feature type="domain" description="Ketoreductase" evidence="2">
    <location>
        <begin position="10"/>
        <end position="190"/>
    </location>
</feature>
<dbReference type="PRINTS" id="PR00080">
    <property type="entry name" value="SDRFAMILY"/>
</dbReference>
<dbReference type="InterPro" id="IPR057326">
    <property type="entry name" value="KR_dom"/>
</dbReference>
<proteinExistence type="inferred from homology"/>
<keyword evidence="3" id="KW-0560">Oxidoreductase</keyword>
<dbReference type="GO" id="GO:0032787">
    <property type="term" value="P:monocarboxylic acid metabolic process"/>
    <property type="evidence" value="ECO:0007669"/>
    <property type="project" value="UniProtKB-ARBA"/>
</dbReference>
<dbReference type="InterPro" id="IPR020904">
    <property type="entry name" value="Sc_DH/Rdtase_CS"/>
</dbReference>
<evidence type="ECO:0000313" key="4">
    <source>
        <dbReference type="Proteomes" id="UP000002705"/>
    </source>
</evidence>
<reference evidence="3" key="1">
    <citation type="submission" date="2009-01" db="EMBL/GenBank/DDBJ databases">
        <title>Complete sequence of chromosome 3 of Burkholderia sp. 383.</title>
        <authorList>
            <consortium name="US DOE Joint Genome Institute"/>
            <person name="Copeland A."/>
            <person name="Lucas S."/>
            <person name="Lapidus A."/>
            <person name="Barry K."/>
            <person name="Detter J.C."/>
            <person name="Glavina T."/>
            <person name="Hammon N."/>
            <person name="Israni S."/>
            <person name="Pitluck S."/>
            <person name="Chain P."/>
            <person name="Malfatti S."/>
            <person name="Shin M."/>
            <person name="Vergez L."/>
            <person name="Schmutz J."/>
            <person name="Larimer F."/>
            <person name="Land M."/>
            <person name="Kyrpides N."/>
            <person name="Lykidis A."/>
            <person name="Richardson P."/>
        </authorList>
    </citation>
    <scope>NUCLEOTIDE SEQUENCE</scope>
    <source>
        <strain evidence="3">383</strain>
    </source>
</reference>
<accession>Q39N07</accession>
<dbReference type="Gene3D" id="3.40.50.720">
    <property type="entry name" value="NAD(P)-binding Rossmann-like Domain"/>
    <property type="match status" value="1"/>
</dbReference>
<organism evidence="3 4">
    <name type="scientific">Burkholderia lata (strain ATCC 17760 / DSM 23089 / LMG 22485 / NCIMB 9086 / R18194 / 383)</name>
    <dbReference type="NCBI Taxonomy" id="482957"/>
    <lineage>
        <taxon>Bacteria</taxon>
        <taxon>Pseudomonadati</taxon>
        <taxon>Pseudomonadota</taxon>
        <taxon>Betaproteobacteria</taxon>
        <taxon>Burkholderiales</taxon>
        <taxon>Burkholderiaceae</taxon>
        <taxon>Burkholderia</taxon>
        <taxon>Burkholderia cepacia complex</taxon>
    </lineage>
</organism>
<dbReference type="InterPro" id="IPR050259">
    <property type="entry name" value="SDR"/>
</dbReference>
<dbReference type="GO" id="GO:0004316">
    <property type="term" value="F:3-oxoacyl-[acyl-carrier-protein] reductase (NADPH) activity"/>
    <property type="evidence" value="ECO:0007669"/>
    <property type="project" value="UniProtKB-EC"/>
</dbReference>